<evidence type="ECO:0000313" key="13">
    <source>
        <dbReference type="Proteomes" id="UP000266861"/>
    </source>
</evidence>
<organism evidence="12 13">
    <name type="scientific">Diversispora epigaea</name>
    <dbReference type="NCBI Taxonomy" id="1348612"/>
    <lineage>
        <taxon>Eukaryota</taxon>
        <taxon>Fungi</taxon>
        <taxon>Fungi incertae sedis</taxon>
        <taxon>Mucoromycota</taxon>
        <taxon>Glomeromycotina</taxon>
        <taxon>Glomeromycetes</taxon>
        <taxon>Diversisporales</taxon>
        <taxon>Diversisporaceae</taxon>
        <taxon>Diversispora</taxon>
    </lineage>
</organism>
<dbReference type="AlphaFoldDB" id="A0A397IVM4"/>
<name>A0A397IVM4_9GLOM</name>
<evidence type="ECO:0000259" key="11">
    <source>
        <dbReference type="PROSITE" id="PS50002"/>
    </source>
</evidence>
<keyword evidence="8 10" id="KW-0472">Membrane</keyword>
<comment type="caution">
    <text evidence="12">The sequence shown here is derived from an EMBL/GenBank/DDBJ whole genome shotgun (WGS) entry which is preliminary data.</text>
</comment>
<gene>
    <name evidence="12" type="ORF">Glove_156g57</name>
</gene>
<keyword evidence="13" id="KW-1185">Reference proteome</keyword>
<dbReference type="Proteomes" id="UP000266861">
    <property type="component" value="Unassembled WGS sequence"/>
</dbReference>
<proteinExistence type="inferred from homology"/>
<dbReference type="SMART" id="SM00326">
    <property type="entry name" value="SH3"/>
    <property type="match status" value="1"/>
</dbReference>
<dbReference type="PROSITE" id="PS50002">
    <property type="entry name" value="SH3"/>
    <property type="match status" value="1"/>
</dbReference>
<dbReference type="InterPro" id="IPR001452">
    <property type="entry name" value="SH3_domain"/>
</dbReference>
<feature type="transmembrane region" description="Helical" evidence="10">
    <location>
        <begin position="12"/>
        <end position="35"/>
    </location>
</feature>
<evidence type="ECO:0000256" key="2">
    <source>
        <dbReference type="ARBA" id="ARBA00009739"/>
    </source>
</evidence>
<keyword evidence="7" id="KW-0346">Stress response</keyword>
<dbReference type="InterPro" id="IPR035522">
    <property type="entry name" value="Sho1_SH3"/>
</dbReference>
<dbReference type="GO" id="GO:0005886">
    <property type="term" value="C:plasma membrane"/>
    <property type="evidence" value="ECO:0007669"/>
    <property type="project" value="UniProtKB-SubCell"/>
</dbReference>
<dbReference type="PRINTS" id="PR00452">
    <property type="entry name" value="SH3DOMAIN"/>
</dbReference>
<dbReference type="CDD" id="cd11855">
    <property type="entry name" value="SH3_Sho1p"/>
    <property type="match status" value="1"/>
</dbReference>
<evidence type="ECO:0000256" key="9">
    <source>
        <dbReference type="PROSITE-ProRule" id="PRU00192"/>
    </source>
</evidence>
<comment type="similarity">
    <text evidence="2">Belongs to the SHO1 family.</text>
</comment>
<evidence type="ECO:0000256" key="10">
    <source>
        <dbReference type="SAM" id="Phobius"/>
    </source>
</evidence>
<evidence type="ECO:0000256" key="4">
    <source>
        <dbReference type="ARBA" id="ARBA00022475"/>
    </source>
</evidence>
<keyword evidence="4" id="KW-1003">Cell membrane</keyword>
<dbReference type="InterPro" id="IPR036028">
    <property type="entry name" value="SH3-like_dom_sf"/>
</dbReference>
<reference evidence="12 13" key="1">
    <citation type="submission" date="2018-08" db="EMBL/GenBank/DDBJ databases">
        <title>Genome and evolution of the arbuscular mycorrhizal fungus Diversispora epigaea (formerly Glomus versiforme) and its bacterial endosymbionts.</title>
        <authorList>
            <person name="Sun X."/>
            <person name="Fei Z."/>
            <person name="Harrison M."/>
        </authorList>
    </citation>
    <scope>NUCLEOTIDE SEQUENCE [LARGE SCALE GENOMIC DNA]</scope>
    <source>
        <strain evidence="12 13">IT104</strain>
    </source>
</reference>
<dbReference type="SUPFAM" id="SSF50044">
    <property type="entry name" value="SH3-domain"/>
    <property type="match status" value="1"/>
</dbReference>
<evidence type="ECO:0000256" key="6">
    <source>
        <dbReference type="ARBA" id="ARBA00022989"/>
    </source>
</evidence>
<dbReference type="GO" id="GO:0007232">
    <property type="term" value="P:osmosensory signaling pathway via Sho1 osmosensor"/>
    <property type="evidence" value="ECO:0007669"/>
    <property type="project" value="UniProtKB-ARBA"/>
</dbReference>
<feature type="domain" description="SH3" evidence="11">
    <location>
        <begin position="169"/>
        <end position="228"/>
    </location>
</feature>
<evidence type="ECO:0000256" key="8">
    <source>
        <dbReference type="ARBA" id="ARBA00023136"/>
    </source>
</evidence>
<feature type="transmembrane region" description="Helical" evidence="10">
    <location>
        <begin position="71"/>
        <end position="92"/>
    </location>
</feature>
<keyword evidence="6 10" id="KW-1133">Transmembrane helix</keyword>
<evidence type="ECO:0000256" key="1">
    <source>
        <dbReference type="ARBA" id="ARBA00004651"/>
    </source>
</evidence>
<feature type="transmembrane region" description="Helical" evidence="10">
    <location>
        <begin position="98"/>
        <end position="118"/>
    </location>
</feature>
<protein>
    <recommendedName>
        <fullName evidence="11">SH3 domain-containing protein</fullName>
    </recommendedName>
</protein>
<accession>A0A397IVM4</accession>
<dbReference type="STRING" id="1348612.A0A397IVM4"/>
<evidence type="ECO:0000313" key="12">
    <source>
        <dbReference type="EMBL" id="RHZ78742.1"/>
    </source>
</evidence>
<comment type="subcellular location">
    <subcellularLocation>
        <location evidence="1">Cell membrane</location>
        <topology evidence="1">Multi-pass membrane protein</topology>
    </subcellularLocation>
</comment>
<dbReference type="Pfam" id="PF00018">
    <property type="entry name" value="SH3_1"/>
    <property type="match status" value="1"/>
</dbReference>
<dbReference type="OrthoDB" id="5983572at2759"/>
<keyword evidence="5 10" id="KW-0812">Transmembrane</keyword>
<dbReference type="FunFam" id="2.30.30.40:FF:000213">
    <property type="entry name" value="High osmolarity signaling protein SHO1"/>
    <property type="match status" value="1"/>
</dbReference>
<sequence length="228" mass="24992">MAFNFGLVAGNPFYLATLGLALIGWIITFAGSIAARLKGVIWFYIIYELFLIIGVLLSISTDTLRHYRFAFIGFLSVGVVWFTNTIDAFLGLPTPELQAVAAGSIFLCIVMIVWIISFGSEDNSFISKIINSWALNKPNAIVGRTTDGPITLGPVQEQLNTVVVSPNADYAYKASALYDYEANPEDQNELSLVKGEILDIVDNKGKWWQAKKADGTIGIAPSNYLQII</sequence>
<evidence type="ECO:0000256" key="3">
    <source>
        <dbReference type="ARBA" id="ARBA00022443"/>
    </source>
</evidence>
<evidence type="ECO:0000256" key="5">
    <source>
        <dbReference type="ARBA" id="ARBA00022692"/>
    </source>
</evidence>
<dbReference type="EMBL" id="PQFF01000147">
    <property type="protein sequence ID" value="RHZ78742.1"/>
    <property type="molecule type" value="Genomic_DNA"/>
</dbReference>
<evidence type="ECO:0000256" key="7">
    <source>
        <dbReference type="ARBA" id="ARBA00023016"/>
    </source>
</evidence>
<keyword evidence="3 9" id="KW-0728">SH3 domain</keyword>
<feature type="transmembrane region" description="Helical" evidence="10">
    <location>
        <begin position="41"/>
        <end position="59"/>
    </location>
</feature>
<dbReference type="Gene3D" id="2.30.30.40">
    <property type="entry name" value="SH3 Domains"/>
    <property type="match status" value="1"/>
</dbReference>